<dbReference type="PANTHER" id="PTHR47894:SF1">
    <property type="entry name" value="HTH-TYPE TRANSCRIPTIONAL REGULATOR VQSM"/>
    <property type="match status" value="1"/>
</dbReference>
<dbReference type="GO" id="GO:0000976">
    <property type="term" value="F:transcription cis-regulatory region binding"/>
    <property type="evidence" value="ECO:0007669"/>
    <property type="project" value="TreeGrafter"/>
</dbReference>
<evidence type="ECO:0000256" key="1">
    <source>
        <dbReference type="ARBA" id="ARBA00023015"/>
    </source>
</evidence>
<dbReference type="PROSITE" id="PS01124">
    <property type="entry name" value="HTH_ARAC_FAMILY_2"/>
    <property type="match status" value="1"/>
</dbReference>
<protein>
    <submittedName>
        <fullName evidence="5">AraC family transcriptional regulator</fullName>
    </submittedName>
</protein>
<dbReference type="SMART" id="SM00342">
    <property type="entry name" value="HTH_ARAC"/>
    <property type="match status" value="1"/>
</dbReference>
<dbReference type="EMBL" id="CP042806">
    <property type="protein sequence ID" value="QEE27933.1"/>
    <property type="molecule type" value="Genomic_DNA"/>
</dbReference>
<dbReference type="PANTHER" id="PTHR47894">
    <property type="entry name" value="HTH-TYPE TRANSCRIPTIONAL REGULATOR GADX"/>
    <property type="match status" value="1"/>
</dbReference>
<keyword evidence="6" id="KW-1185">Reference proteome</keyword>
<dbReference type="SUPFAM" id="SSF46689">
    <property type="entry name" value="Homeodomain-like"/>
    <property type="match status" value="1"/>
</dbReference>
<gene>
    <name evidence="5" type="ORF">FTW19_07945</name>
</gene>
<keyword evidence="2" id="KW-0238">DNA-binding</keyword>
<evidence type="ECO:0000313" key="6">
    <source>
        <dbReference type="Proteomes" id="UP000321820"/>
    </source>
</evidence>
<dbReference type="Proteomes" id="UP000321820">
    <property type="component" value="Chromosome"/>
</dbReference>
<evidence type="ECO:0000313" key="5">
    <source>
        <dbReference type="EMBL" id="QEE27933.1"/>
    </source>
</evidence>
<dbReference type="GO" id="GO:0003700">
    <property type="term" value="F:DNA-binding transcription factor activity"/>
    <property type="evidence" value="ECO:0007669"/>
    <property type="project" value="InterPro"/>
</dbReference>
<dbReference type="Pfam" id="PF12625">
    <property type="entry name" value="Arabinose_bd"/>
    <property type="match status" value="1"/>
</dbReference>
<dbReference type="InterPro" id="IPR018060">
    <property type="entry name" value="HTH_AraC"/>
</dbReference>
<name>A0A5B9E6S4_9BACT</name>
<evidence type="ECO:0000259" key="4">
    <source>
        <dbReference type="PROSITE" id="PS01124"/>
    </source>
</evidence>
<sequence>MTRPDQSIDRNGHTRMTASIGKISLSIRTVQPVLAYISGKGYDSSDFLRSNNVDPSIVRDPEARLPHNVAVSLWLAAGRLTNDPNLGLHVAGGIRPGVYGALDYAVRTCETLGEGLQRLCRYHRFLHDIAETRLSVNGDRAILNHFLPLPGGPPSAVSEYVVASWLLGTRQATGLNWTPLEVRFPHTAPADTSEHKRLFGCSLKFGCERSELVFARELLATPLLKADPALQAILEAHVVAIIERLPKAEAITDAVRRHLAGELGKHQPNLERIAPRMHMTSRTLRRRLDEEGTSFRQILTDVRREMAVRHLLEGRLAIGEIAFLLGFSEPSAFHRAFKHWTGHAPLAYRAAPPQTGS</sequence>
<dbReference type="InterPro" id="IPR009057">
    <property type="entry name" value="Homeodomain-like_sf"/>
</dbReference>
<keyword evidence="3" id="KW-0804">Transcription</keyword>
<evidence type="ECO:0000256" key="3">
    <source>
        <dbReference type="ARBA" id="ARBA00023163"/>
    </source>
</evidence>
<dbReference type="Pfam" id="PF12833">
    <property type="entry name" value="HTH_18"/>
    <property type="match status" value="1"/>
</dbReference>
<organism evidence="5 6">
    <name type="scientific">Terriglobus albidus</name>
    <dbReference type="NCBI Taxonomy" id="1592106"/>
    <lineage>
        <taxon>Bacteria</taxon>
        <taxon>Pseudomonadati</taxon>
        <taxon>Acidobacteriota</taxon>
        <taxon>Terriglobia</taxon>
        <taxon>Terriglobales</taxon>
        <taxon>Acidobacteriaceae</taxon>
        <taxon>Terriglobus</taxon>
    </lineage>
</organism>
<dbReference type="GO" id="GO:0005829">
    <property type="term" value="C:cytosol"/>
    <property type="evidence" value="ECO:0007669"/>
    <property type="project" value="TreeGrafter"/>
</dbReference>
<reference evidence="5 6" key="1">
    <citation type="submission" date="2019-08" db="EMBL/GenBank/DDBJ databases">
        <title>Complete genome sequence of Terriglobus albidus strain ORNL.</title>
        <authorList>
            <person name="Podar M."/>
        </authorList>
    </citation>
    <scope>NUCLEOTIDE SEQUENCE [LARGE SCALE GENOMIC DNA]</scope>
    <source>
        <strain evidence="5 6">ORNL</strain>
    </source>
</reference>
<dbReference type="InterPro" id="IPR032687">
    <property type="entry name" value="AraC-type_N"/>
</dbReference>
<keyword evidence="1" id="KW-0805">Transcription regulation</keyword>
<dbReference type="RefSeq" id="WP_147647123.1">
    <property type="nucleotide sequence ID" value="NZ_CP042806.1"/>
</dbReference>
<accession>A0A5B9E6S4</accession>
<proteinExistence type="predicted"/>
<dbReference type="AlphaFoldDB" id="A0A5B9E6S4"/>
<dbReference type="OrthoDB" id="5582699at2"/>
<feature type="domain" description="HTH araC/xylS-type" evidence="4">
    <location>
        <begin position="249"/>
        <end position="351"/>
    </location>
</feature>
<evidence type="ECO:0000256" key="2">
    <source>
        <dbReference type="ARBA" id="ARBA00023125"/>
    </source>
</evidence>
<dbReference type="Gene3D" id="1.10.10.60">
    <property type="entry name" value="Homeodomain-like"/>
    <property type="match status" value="1"/>
</dbReference>
<dbReference type="KEGG" id="talb:FTW19_07945"/>